<dbReference type="Proteomes" id="UP001177023">
    <property type="component" value="Unassembled WGS sequence"/>
</dbReference>
<dbReference type="InterPro" id="IPR011990">
    <property type="entry name" value="TPR-like_helical_dom_sf"/>
</dbReference>
<comment type="similarity">
    <text evidence="3">Belongs to the TTC27 family.</text>
</comment>
<feature type="non-terminal residue" evidence="5">
    <location>
        <position position="637"/>
    </location>
</feature>
<keyword evidence="6" id="KW-1185">Reference proteome</keyword>
<dbReference type="SUPFAM" id="SSF48452">
    <property type="entry name" value="TPR-like"/>
    <property type="match status" value="1"/>
</dbReference>
<dbReference type="PANTHER" id="PTHR16193">
    <property type="entry name" value="TETRATRICOPEPTIDE REPEAT PROTEIN 27"/>
    <property type="match status" value="1"/>
</dbReference>
<gene>
    <name evidence="5" type="ORF">MSPICULIGERA_LOCUS22544</name>
</gene>
<dbReference type="Gene3D" id="1.25.40.10">
    <property type="entry name" value="Tetratricopeptide repeat domain"/>
    <property type="match status" value="1"/>
</dbReference>
<evidence type="ECO:0000256" key="2">
    <source>
        <dbReference type="ARBA" id="ARBA00022803"/>
    </source>
</evidence>
<dbReference type="PROSITE" id="PS50005">
    <property type="entry name" value="TPR"/>
    <property type="match status" value="1"/>
</dbReference>
<protein>
    <submittedName>
        <fullName evidence="5">Uncharacterized protein</fullName>
    </submittedName>
</protein>
<keyword evidence="1" id="KW-0677">Repeat</keyword>
<evidence type="ECO:0000256" key="4">
    <source>
        <dbReference type="PROSITE-ProRule" id="PRU00339"/>
    </source>
</evidence>
<dbReference type="PANTHER" id="PTHR16193:SF0">
    <property type="entry name" value="TETRATRICOPEPTIDE REPEAT PROTEIN 27"/>
    <property type="match status" value="1"/>
</dbReference>
<name>A0AA36DBZ5_9BILA</name>
<dbReference type="InterPro" id="IPR044244">
    <property type="entry name" value="TTC27/Emw1"/>
</dbReference>
<dbReference type="EMBL" id="CATQJA010002696">
    <property type="protein sequence ID" value="CAJ0584491.1"/>
    <property type="molecule type" value="Genomic_DNA"/>
</dbReference>
<comment type="caution">
    <text evidence="5">The sequence shown here is derived from an EMBL/GenBank/DDBJ whole genome shotgun (WGS) entry which is preliminary data.</text>
</comment>
<keyword evidence="2 4" id="KW-0802">TPR repeat</keyword>
<organism evidence="5 6">
    <name type="scientific">Mesorhabditis spiculigera</name>
    <dbReference type="NCBI Taxonomy" id="96644"/>
    <lineage>
        <taxon>Eukaryota</taxon>
        <taxon>Metazoa</taxon>
        <taxon>Ecdysozoa</taxon>
        <taxon>Nematoda</taxon>
        <taxon>Chromadorea</taxon>
        <taxon>Rhabditida</taxon>
        <taxon>Rhabditina</taxon>
        <taxon>Rhabditomorpha</taxon>
        <taxon>Rhabditoidea</taxon>
        <taxon>Rhabditidae</taxon>
        <taxon>Mesorhabditinae</taxon>
        <taxon>Mesorhabditis</taxon>
    </lineage>
</organism>
<proteinExistence type="inferred from homology"/>
<reference evidence="5" key="1">
    <citation type="submission" date="2023-06" db="EMBL/GenBank/DDBJ databases">
        <authorList>
            <person name="Delattre M."/>
        </authorList>
    </citation>
    <scope>NUCLEOTIDE SEQUENCE</scope>
    <source>
        <strain evidence="5">AF72</strain>
    </source>
</reference>
<dbReference type="InterPro" id="IPR019734">
    <property type="entry name" value="TPR_rpt"/>
</dbReference>
<evidence type="ECO:0000313" key="6">
    <source>
        <dbReference type="Proteomes" id="UP001177023"/>
    </source>
</evidence>
<accession>A0AA36DBZ5</accession>
<evidence type="ECO:0000256" key="1">
    <source>
        <dbReference type="ARBA" id="ARBA00022737"/>
    </source>
</evidence>
<feature type="repeat" description="TPR" evidence="4">
    <location>
        <begin position="438"/>
        <end position="471"/>
    </location>
</feature>
<evidence type="ECO:0000256" key="3">
    <source>
        <dbReference type="ARBA" id="ARBA00024020"/>
    </source>
</evidence>
<evidence type="ECO:0000313" key="5">
    <source>
        <dbReference type="EMBL" id="CAJ0584491.1"/>
    </source>
</evidence>
<dbReference type="AlphaFoldDB" id="A0AA36DBZ5"/>
<sequence length="637" mass="71862">MNHDIDALRARFEGCTTVPEVEKRIRTELSDAERLVVASVAYDHFFASNWCGIEEAALLEKDVEEGLRPQVVEALSCEGMLPYKGTRSLLLLLAAIKAIEGQNGGQVLQLKILMAWQHLLDESSSTIHRRIKELIKEVQEPCEESLVLSVERELVIAQACLLFYGYDEAHRHIDEAFKLAKLDATLTGELGKRTKWQQHLVAQLVLSVQASGEVDEAEEQMPENVQLNDDTLMDTITLEGPAKEPVLLTSMQVACLVALTTYKRKTQPKSDIVTEECMATISMILSQKRCWAGHCQSLIMRSDLEKGKGRKVERACQQLESLLLGLDGTASYAEHGVPRCKFAVACGLPPWWKVRIQYARVLCSIGLYSEALRCYEKLKNWDGVIDCYKSMGQIEKADRLIRDLIDQKDDSVPLHLLYTMLGEINQELSCVDLEPEHFEAWNNLSAAYLRLNQKKRAFDVLQEAIKLLDLKRAPTDDDYLIKLTNEALDLIEKEPNDPCLDELCKLFARIIASKSLGAQGYLLYASLKKPTPGSVDQDGRYVRLVEQALQADTMKNDYLTKVEVALRVLKTANLLIDTRLEQAGISQKEEDIKRAKSRNNLTLLPHLKKIQMAYQDQFGAQNELKMALDDVMAKIQA</sequence>